<keyword evidence="1" id="KW-1133">Transmembrane helix</keyword>
<feature type="transmembrane region" description="Helical" evidence="1">
    <location>
        <begin position="146"/>
        <end position="166"/>
    </location>
</feature>
<dbReference type="InterPro" id="IPR001202">
    <property type="entry name" value="WW_dom"/>
</dbReference>
<feature type="transmembrane region" description="Helical" evidence="1">
    <location>
        <begin position="71"/>
        <end position="91"/>
    </location>
</feature>
<keyword evidence="3" id="KW-0808">Transferase</keyword>
<feature type="domain" description="WW" evidence="2">
    <location>
        <begin position="123"/>
        <end position="148"/>
    </location>
</feature>
<evidence type="ECO:0000256" key="1">
    <source>
        <dbReference type="SAM" id="Phobius"/>
    </source>
</evidence>
<dbReference type="RefSeq" id="WP_243797232.1">
    <property type="nucleotide sequence ID" value="NZ_CP094669.1"/>
</dbReference>
<keyword evidence="4" id="KW-1185">Reference proteome</keyword>
<keyword evidence="1" id="KW-0812">Transmembrane</keyword>
<sequence>MASITATLTRKLHATSTAIFDKTVGEGRINWPALALARFVLAFIVAAAHIYDYTTVDTPLTLIRRLDAFQAILGFLLISGLSIGHSILKNAEGYYIRRAQRIYPVYLVCIALHYAVVPEPFTWNLITKLLANIFFLNQAVTETSYIGPAWTLALEVWLYALAPLFLRASYKTMLTITAVSFFSYVVYTCSRTLLDTPYYAGVSYGLNLLFLSFIWTAGFMLAIFKHKTKAISLIVTLILVTQWFLNTAIQIAYRIKNNQVNELWENDALDFFMRAICLLFIYYMVVGNKKIPTFSPLSRKVADFLGNISYPLYLSNFAVLILCERFAITNWIVLTFCCLLVASLIYQLFDFYSKKRTA</sequence>
<reference evidence="3 4" key="1">
    <citation type="submission" date="2022-03" db="EMBL/GenBank/DDBJ databases">
        <title>Hymenobactersp. isolated from the air.</title>
        <authorList>
            <person name="Won M."/>
            <person name="Kwon S.-W."/>
        </authorList>
    </citation>
    <scope>NUCLEOTIDE SEQUENCE [LARGE SCALE GENOMIC DNA]</scope>
    <source>
        <strain evidence="3 4">KACC 21982</strain>
    </source>
</reference>
<feature type="transmembrane region" description="Helical" evidence="1">
    <location>
        <begin position="31"/>
        <end position="51"/>
    </location>
</feature>
<keyword evidence="3" id="KW-0012">Acyltransferase</keyword>
<dbReference type="EMBL" id="CP094669">
    <property type="protein sequence ID" value="UOG74056.1"/>
    <property type="molecule type" value="Genomic_DNA"/>
</dbReference>
<proteinExistence type="predicted"/>
<feature type="transmembrane region" description="Helical" evidence="1">
    <location>
        <begin position="271"/>
        <end position="289"/>
    </location>
</feature>
<dbReference type="PANTHER" id="PTHR23028">
    <property type="entry name" value="ACETYLTRANSFERASE"/>
    <property type="match status" value="1"/>
</dbReference>
<evidence type="ECO:0000259" key="2">
    <source>
        <dbReference type="PROSITE" id="PS01159"/>
    </source>
</evidence>
<dbReference type="Pfam" id="PF01757">
    <property type="entry name" value="Acyl_transf_3"/>
    <property type="match status" value="1"/>
</dbReference>
<dbReference type="InterPro" id="IPR050879">
    <property type="entry name" value="Acyltransferase_3"/>
</dbReference>
<accession>A0ABY4CVC3</accession>
<protein>
    <submittedName>
        <fullName evidence="3">Acyltransferase</fullName>
    </submittedName>
</protein>
<name>A0ABY4CVC3_9BACT</name>
<evidence type="ECO:0000313" key="3">
    <source>
        <dbReference type="EMBL" id="UOG74056.1"/>
    </source>
</evidence>
<feature type="transmembrane region" description="Helical" evidence="1">
    <location>
        <begin position="103"/>
        <end position="126"/>
    </location>
</feature>
<dbReference type="GO" id="GO:0016746">
    <property type="term" value="F:acyltransferase activity"/>
    <property type="evidence" value="ECO:0007669"/>
    <property type="project" value="UniProtKB-KW"/>
</dbReference>
<feature type="transmembrane region" description="Helical" evidence="1">
    <location>
        <begin position="206"/>
        <end position="224"/>
    </location>
</feature>
<feature type="transmembrane region" description="Helical" evidence="1">
    <location>
        <begin position="231"/>
        <end position="251"/>
    </location>
</feature>
<dbReference type="PROSITE" id="PS01159">
    <property type="entry name" value="WW_DOMAIN_1"/>
    <property type="match status" value="1"/>
</dbReference>
<feature type="transmembrane region" description="Helical" evidence="1">
    <location>
        <begin position="328"/>
        <end position="349"/>
    </location>
</feature>
<dbReference type="Proteomes" id="UP000831113">
    <property type="component" value="Chromosome"/>
</dbReference>
<evidence type="ECO:0000313" key="4">
    <source>
        <dbReference type="Proteomes" id="UP000831113"/>
    </source>
</evidence>
<feature type="transmembrane region" description="Helical" evidence="1">
    <location>
        <begin position="301"/>
        <end position="322"/>
    </location>
</feature>
<feature type="transmembrane region" description="Helical" evidence="1">
    <location>
        <begin position="173"/>
        <end position="194"/>
    </location>
</feature>
<keyword evidence="1" id="KW-0472">Membrane</keyword>
<organism evidence="3 4">
    <name type="scientific">Hymenobacter tibetensis</name>
    <dbReference type="NCBI Taxonomy" id="497967"/>
    <lineage>
        <taxon>Bacteria</taxon>
        <taxon>Pseudomonadati</taxon>
        <taxon>Bacteroidota</taxon>
        <taxon>Cytophagia</taxon>
        <taxon>Cytophagales</taxon>
        <taxon>Hymenobacteraceae</taxon>
        <taxon>Hymenobacter</taxon>
    </lineage>
</organism>
<dbReference type="InterPro" id="IPR002656">
    <property type="entry name" value="Acyl_transf_3_dom"/>
</dbReference>
<gene>
    <name evidence="3" type="ORF">MTX78_18275</name>
</gene>